<dbReference type="Proteomes" id="UP000184536">
    <property type="component" value="Unassembled WGS sequence"/>
</dbReference>
<dbReference type="PANTHER" id="PTHR46558">
    <property type="entry name" value="TRACRIPTIONAL REGULATORY PROTEIN-RELATED-RELATED"/>
    <property type="match status" value="1"/>
</dbReference>
<keyword evidence="1" id="KW-0238">DNA-binding</keyword>
<dbReference type="AlphaFoldDB" id="A0A1M6M2B4"/>
<dbReference type="GO" id="GO:0003677">
    <property type="term" value="F:DNA binding"/>
    <property type="evidence" value="ECO:0007669"/>
    <property type="project" value="UniProtKB-KW"/>
</dbReference>
<dbReference type="Gene3D" id="1.10.260.40">
    <property type="entry name" value="lambda repressor-like DNA-binding domains"/>
    <property type="match status" value="1"/>
</dbReference>
<keyword evidence="4" id="KW-1185">Reference proteome</keyword>
<proteinExistence type="predicted"/>
<feature type="domain" description="HTH cro/C1-type" evidence="2">
    <location>
        <begin position="12"/>
        <end position="61"/>
    </location>
</feature>
<dbReference type="PANTHER" id="PTHR46558:SF11">
    <property type="entry name" value="HTH-TYPE TRANSCRIPTIONAL REGULATOR XRE"/>
    <property type="match status" value="1"/>
</dbReference>
<reference evidence="4" key="1">
    <citation type="submission" date="2016-11" db="EMBL/GenBank/DDBJ databases">
        <authorList>
            <person name="Varghese N."/>
            <person name="Submissions S."/>
        </authorList>
    </citation>
    <scope>NUCLEOTIDE SEQUENCE [LARGE SCALE GENOMIC DNA]</scope>
    <source>
        <strain evidence="4">DSM 17957</strain>
    </source>
</reference>
<protein>
    <submittedName>
        <fullName evidence="3">Transcriptional regulator, contains XRE-family HTH domain</fullName>
    </submittedName>
</protein>
<dbReference type="SMART" id="SM00530">
    <property type="entry name" value="HTH_XRE"/>
    <property type="match status" value="1"/>
</dbReference>
<gene>
    <name evidence="3" type="ORF">SAMN02745975_02834</name>
</gene>
<name>A0A1M6M2B4_9FIRM</name>
<dbReference type="InterPro" id="IPR001387">
    <property type="entry name" value="Cro/C1-type_HTH"/>
</dbReference>
<dbReference type="Pfam" id="PF01381">
    <property type="entry name" value="HTH_3"/>
    <property type="match status" value="1"/>
</dbReference>
<dbReference type="InterPro" id="IPR010982">
    <property type="entry name" value="Lambda_DNA-bd_dom_sf"/>
</dbReference>
<evidence type="ECO:0000259" key="2">
    <source>
        <dbReference type="PROSITE" id="PS50943"/>
    </source>
</evidence>
<organism evidence="3 4">
    <name type="scientific">Geosporobacter subterraneus DSM 17957</name>
    <dbReference type="NCBI Taxonomy" id="1121919"/>
    <lineage>
        <taxon>Bacteria</taxon>
        <taxon>Bacillati</taxon>
        <taxon>Bacillota</taxon>
        <taxon>Clostridia</taxon>
        <taxon>Peptostreptococcales</taxon>
        <taxon>Thermotaleaceae</taxon>
        <taxon>Geosporobacter</taxon>
    </lineage>
</organism>
<dbReference type="CDD" id="cd00093">
    <property type="entry name" value="HTH_XRE"/>
    <property type="match status" value="1"/>
</dbReference>
<evidence type="ECO:0000313" key="3">
    <source>
        <dbReference type="EMBL" id="SHJ77581.1"/>
    </source>
</evidence>
<dbReference type="EMBL" id="FQZV01000041">
    <property type="protein sequence ID" value="SHJ77581.1"/>
    <property type="molecule type" value="Genomic_DNA"/>
</dbReference>
<evidence type="ECO:0000313" key="4">
    <source>
        <dbReference type="Proteomes" id="UP000184536"/>
    </source>
</evidence>
<dbReference type="RefSeq" id="WP_190014537.1">
    <property type="nucleotide sequence ID" value="NZ_FQZV01000041.1"/>
</dbReference>
<accession>A0A1M6M2B4</accession>
<dbReference type="SUPFAM" id="SSF47413">
    <property type="entry name" value="lambda repressor-like DNA-binding domains"/>
    <property type="match status" value="1"/>
</dbReference>
<evidence type="ECO:0000256" key="1">
    <source>
        <dbReference type="ARBA" id="ARBA00023125"/>
    </source>
</evidence>
<sequence>MKPGERLVLVAKQKGISQKELAKKLGVSASTVSDWANGKTEPKGPNLIKAAEIIGVSVDYLAGGQEVVTGNVHTNNGIIGHAHAPVTIINGSERFLTANEIELLNIFAELNAMNQAKVLVYANELKEKQNK</sequence>
<dbReference type="PROSITE" id="PS50943">
    <property type="entry name" value="HTH_CROC1"/>
    <property type="match status" value="1"/>
</dbReference>
<dbReference type="STRING" id="1121919.SAMN02745975_02834"/>